<comment type="caution">
    <text evidence="2">The sequence shown here is derived from an EMBL/GenBank/DDBJ whole genome shotgun (WGS) entry which is preliminary data.</text>
</comment>
<dbReference type="RefSeq" id="WP_168871341.1">
    <property type="nucleotide sequence ID" value="NZ_JABAIA010000001.1"/>
</dbReference>
<evidence type="ECO:0000256" key="1">
    <source>
        <dbReference type="SAM" id="Phobius"/>
    </source>
</evidence>
<gene>
    <name evidence="2" type="ORF">HGH92_14165</name>
</gene>
<keyword evidence="1" id="KW-0472">Membrane</keyword>
<proteinExistence type="predicted"/>
<protein>
    <submittedName>
        <fullName evidence="2">Uncharacterized protein</fullName>
    </submittedName>
</protein>
<keyword evidence="3" id="KW-1185">Reference proteome</keyword>
<evidence type="ECO:0000313" key="3">
    <source>
        <dbReference type="Proteomes" id="UP000570474"/>
    </source>
</evidence>
<feature type="transmembrane region" description="Helical" evidence="1">
    <location>
        <begin position="9"/>
        <end position="27"/>
    </location>
</feature>
<feature type="transmembrane region" description="Helical" evidence="1">
    <location>
        <begin position="33"/>
        <end position="54"/>
    </location>
</feature>
<sequence length="85" mass="9241">MRNFWWKTGYLAAIPLLIFFIALGIGRGDNLEAAGILLGLLVLAYGIVGVMLLISEDKEEGLALLLSGFIIMLVAFITGWFILGI</sequence>
<keyword evidence="1" id="KW-0812">Transmembrane</keyword>
<accession>A0A847REG5</accession>
<feature type="transmembrane region" description="Helical" evidence="1">
    <location>
        <begin position="61"/>
        <end position="83"/>
    </location>
</feature>
<dbReference type="EMBL" id="JABAIA010000001">
    <property type="protein sequence ID" value="NLR65459.1"/>
    <property type="molecule type" value="Genomic_DNA"/>
</dbReference>
<keyword evidence="1" id="KW-1133">Transmembrane helix</keyword>
<organism evidence="2 3">
    <name type="scientific">Chitinophaga varians</name>
    <dbReference type="NCBI Taxonomy" id="2202339"/>
    <lineage>
        <taxon>Bacteria</taxon>
        <taxon>Pseudomonadati</taxon>
        <taxon>Bacteroidota</taxon>
        <taxon>Chitinophagia</taxon>
        <taxon>Chitinophagales</taxon>
        <taxon>Chitinophagaceae</taxon>
        <taxon>Chitinophaga</taxon>
    </lineage>
</organism>
<name>A0A847REG5_9BACT</name>
<dbReference type="AlphaFoldDB" id="A0A847REG5"/>
<evidence type="ECO:0000313" key="2">
    <source>
        <dbReference type="EMBL" id="NLR65459.1"/>
    </source>
</evidence>
<reference evidence="2 3" key="1">
    <citation type="submission" date="2020-04" db="EMBL/GenBank/DDBJ databases">
        <authorList>
            <person name="Yin C."/>
        </authorList>
    </citation>
    <scope>NUCLEOTIDE SEQUENCE [LARGE SCALE GENOMIC DNA]</scope>
    <source>
        <strain evidence="2 3">Ae27</strain>
    </source>
</reference>
<dbReference type="Proteomes" id="UP000570474">
    <property type="component" value="Unassembled WGS sequence"/>
</dbReference>